<dbReference type="RefSeq" id="WP_236404583.1">
    <property type="nucleotide sequence ID" value="NZ_JAKJHZ010000010.1"/>
</dbReference>
<feature type="transmembrane region" description="Helical" evidence="1">
    <location>
        <begin position="80"/>
        <end position="98"/>
    </location>
</feature>
<accession>A0ABS9HH98</accession>
<name>A0ABS9HH98_9ACTN</name>
<feature type="transmembrane region" description="Helical" evidence="1">
    <location>
        <begin position="131"/>
        <end position="152"/>
    </location>
</feature>
<keyword evidence="1" id="KW-0812">Transmembrane</keyword>
<feature type="transmembrane region" description="Helical" evidence="1">
    <location>
        <begin position="21"/>
        <end position="39"/>
    </location>
</feature>
<feature type="transmembrane region" description="Helical" evidence="1">
    <location>
        <begin position="51"/>
        <end position="73"/>
    </location>
</feature>
<evidence type="ECO:0000313" key="3">
    <source>
        <dbReference type="Proteomes" id="UP001201161"/>
    </source>
</evidence>
<keyword evidence="3" id="KW-1185">Reference proteome</keyword>
<organism evidence="2 3">
    <name type="scientific">Nocardioides potassii</name>
    <dbReference type="NCBI Taxonomy" id="2911371"/>
    <lineage>
        <taxon>Bacteria</taxon>
        <taxon>Bacillati</taxon>
        <taxon>Actinomycetota</taxon>
        <taxon>Actinomycetes</taxon>
        <taxon>Propionibacteriales</taxon>
        <taxon>Nocardioidaceae</taxon>
        <taxon>Nocardioides</taxon>
    </lineage>
</organism>
<sequence length="224" mass="22487">MSTPTSTAVDARVVLRPIATPLPLGFLALGVATSSFAALQLEWIAPTQGRTVALAVLALTVPLQLVASVMGFLARDPVAATGMGILAGTWGAVGLATLTNPPGAAVDGLGVVLLGSAACLLVPAASARSKLVPACVIALSAVRFAVTGVAHLDGGTGWMSLAGWVGLALAALSLYAALALELEASDGRAVLPLGRRGPSAEAMSEGWESQVRAAQHDPGVRRQL</sequence>
<keyword evidence="1" id="KW-0472">Membrane</keyword>
<gene>
    <name evidence="2" type="ORF">L2K70_17895</name>
</gene>
<proteinExistence type="predicted"/>
<evidence type="ECO:0000313" key="2">
    <source>
        <dbReference type="EMBL" id="MCF6379488.1"/>
    </source>
</evidence>
<comment type="caution">
    <text evidence="2">The sequence shown here is derived from an EMBL/GenBank/DDBJ whole genome shotgun (WGS) entry which is preliminary data.</text>
</comment>
<evidence type="ECO:0000256" key="1">
    <source>
        <dbReference type="SAM" id="Phobius"/>
    </source>
</evidence>
<feature type="transmembrane region" description="Helical" evidence="1">
    <location>
        <begin position="158"/>
        <end position="178"/>
    </location>
</feature>
<dbReference type="EMBL" id="JAKJHZ010000010">
    <property type="protein sequence ID" value="MCF6379488.1"/>
    <property type="molecule type" value="Genomic_DNA"/>
</dbReference>
<protein>
    <recommendedName>
        <fullName evidence="4">GPR1/FUN34/yaaH family protein</fullName>
    </recommendedName>
</protein>
<keyword evidence="1" id="KW-1133">Transmembrane helix</keyword>
<feature type="transmembrane region" description="Helical" evidence="1">
    <location>
        <begin position="104"/>
        <end position="124"/>
    </location>
</feature>
<evidence type="ECO:0008006" key="4">
    <source>
        <dbReference type="Google" id="ProtNLM"/>
    </source>
</evidence>
<reference evidence="2 3" key="1">
    <citation type="submission" date="2022-01" db="EMBL/GenBank/DDBJ databases">
        <title>Nocardioides sp. nov., an actinomycete isolated from mining soil.</title>
        <authorList>
            <person name="Liu L."/>
        </authorList>
    </citation>
    <scope>NUCLEOTIDE SEQUENCE [LARGE SCALE GENOMIC DNA]</scope>
    <source>
        <strain evidence="2 3">KLBMP 9356</strain>
    </source>
</reference>
<dbReference type="Proteomes" id="UP001201161">
    <property type="component" value="Unassembled WGS sequence"/>
</dbReference>